<dbReference type="OrthoDB" id="29853at2759"/>
<evidence type="ECO:0000256" key="1">
    <source>
        <dbReference type="ARBA" id="ARBA00005536"/>
    </source>
</evidence>
<dbReference type="PANTHER" id="PTHR12161:SF14">
    <property type="entry name" value="REGULATOR OF VPS4 ACTIVITY IN THE MVB PATHWAY PROTEIN"/>
    <property type="match status" value="1"/>
</dbReference>
<feature type="region of interest" description="Disordered" evidence="2">
    <location>
        <begin position="205"/>
        <end position="254"/>
    </location>
</feature>
<comment type="caution">
    <text evidence="3">The sequence shown here is derived from an EMBL/GenBank/DDBJ whole genome shotgun (WGS) entry which is preliminary data.</text>
</comment>
<dbReference type="InterPro" id="IPR042277">
    <property type="entry name" value="IST1-like"/>
</dbReference>
<evidence type="ECO:0000313" key="3">
    <source>
        <dbReference type="EMBL" id="KAJ8442397.1"/>
    </source>
</evidence>
<dbReference type="EMBL" id="JAKOGI010000142">
    <property type="protein sequence ID" value="KAJ8442397.1"/>
    <property type="molecule type" value="Genomic_DNA"/>
</dbReference>
<feature type="region of interest" description="Disordered" evidence="2">
    <location>
        <begin position="707"/>
        <end position="771"/>
    </location>
</feature>
<feature type="region of interest" description="Disordered" evidence="2">
    <location>
        <begin position="783"/>
        <end position="814"/>
    </location>
</feature>
<feature type="compositionally biased region" description="Polar residues" evidence="2">
    <location>
        <begin position="335"/>
        <end position="347"/>
    </location>
</feature>
<feature type="compositionally biased region" description="Polar residues" evidence="2">
    <location>
        <begin position="661"/>
        <end position="672"/>
    </location>
</feature>
<reference evidence="3" key="1">
    <citation type="submission" date="2022-04" db="EMBL/GenBank/DDBJ databases">
        <title>Carnegiea gigantea Genome sequencing and assembly v2.</title>
        <authorList>
            <person name="Copetti D."/>
            <person name="Sanderson M.J."/>
            <person name="Burquez A."/>
            <person name="Wojciechowski M.F."/>
        </authorList>
    </citation>
    <scope>NUCLEOTIDE SEQUENCE</scope>
    <source>
        <strain evidence="3">SGP5-SGP5p</strain>
        <tissue evidence="3">Aerial part</tissue>
    </source>
</reference>
<feature type="compositionally biased region" description="Basic and acidic residues" evidence="2">
    <location>
        <begin position="206"/>
        <end position="230"/>
    </location>
</feature>
<name>A0A9Q1KGM7_9CARY</name>
<feature type="region of interest" description="Disordered" evidence="2">
    <location>
        <begin position="648"/>
        <end position="675"/>
    </location>
</feature>
<dbReference type="Pfam" id="PF03398">
    <property type="entry name" value="Ist1"/>
    <property type="match status" value="1"/>
</dbReference>
<feature type="compositionally biased region" description="Basic and acidic residues" evidence="2">
    <location>
        <begin position="711"/>
        <end position="720"/>
    </location>
</feature>
<feature type="region of interest" description="Disordered" evidence="2">
    <location>
        <begin position="611"/>
        <end position="630"/>
    </location>
</feature>
<feature type="compositionally biased region" description="Polar residues" evidence="2">
    <location>
        <begin position="579"/>
        <end position="591"/>
    </location>
</feature>
<dbReference type="InterPro" id="IPR005061">
    <property type="entry name" value="Ist1"/>
</dbReference>
<feature type="compositionally biased region" description="Basic residues" evidence="2">
    <location>
        <begin position="372"/>
        <end position="383"/>
    </location>
</feature>
<protein>
    <recommendedName>
        <fullName evidence="5">IST1-like protein</fullName>
    </recommendedName>
</protein>
<feature type="region of interest" description="Disordered" evidence="2">
    <location>
        <begin position="445"/>
        <end position="493"/>
    </location>
</feature>
<feature type="compositionally biased region" description="Low complexity" evidence="2">
    <location>
        <begin position="791"/>
        <end position="814"/>
    </location>
</feature>
<keyword evidence="4" id="KW-1185">Reference proteome</keyword>
<evidence type="ECO:0000313" key="4">
    <source>
        <dbReference type="Proteomes" id="UP001153076"/>
    </source>
</evidence>
<dbReference type="FunFam" id="1.20.1260.60:FF:000002">
    <property type="entry name" value="Vacuolar protein sorting-associated protein IST1"/>
    <property type="match status" value="1"/>
</dbReference>
<accession>A0A9Q1KGM7</accession>
<evidence type="ECO:0008006" key="5">
    <source>
        <dbReference type="Google" id="ProtNLM"/>
    </source>
</evidence>
<dbReference type="AlphaFoldDB" id="A0A9Q1KGM7"/>
<organism evidence="3 4">
    <name type="scientific">Carnegiea gigantea</name>
    <dbReference type="NCBI Taxonomy" id="171969"/>
    <lineage>
        <taxon>Eukaryota</taxon>
        <taxon>Viridiplantae</taxon>
        <taxon>Streptophyta</taxon>
        <taxon>Embryophyta</taxon>
        <taxon>Tracheophyta</taxon>
        <taxon>Spermatophyta</taxon>
        <taxon>Magnoliopsida</taxon>
        <taxon>eudicotyledons</taxon>
        <taxon>Gunneridae</taxon>
        <taxon>Pentapetalae</taxon>
        <taxon>Caryophyllales</taxon>
        <taxon>Cactineae</taxon>
        <taxon>Cactaceae</taxon>
        <taxon>Cactoideae</taxon>
        <taxon>Echinocereeae</taxon>
        <taxon>Carnegiea</taxon>
    </lineage>
</organism>
<gene>
    <name evidence="3" type="ORF">Cgig2_018653</name>
</gene>
<dbReference type="Gene3D" id="1.20.1260.60">
    <property type="entry name" value="Vacuolar protein sorting-associated protein Ist1"/>
    <property type="match status" value="1"/>
</dbReference>
<feature type="region of interest" description="Disordered" evidence="2">
    <location>
        <begin position="570"/>
        <end position="591"/>
    </location>
</feature>
<evidence type="ECO:0000256" key="2">
    <source>
        <dbReference type="SAM" id="MobiDB-lite"/>
    </source>
</evidence>
<feature type="compositionally biased region" description="Basic and acidic residues" evidence="2">
    <location>
        <begin position="473"/>
        <end position="483"/>
    </location>
</feature>
<dbReference type="GO" id="GO:0015031">
    <property type="term" value="P:protein transport"/>
    <property type="evidence" value="ECO:0007669"/>
    <property type="project" value="InterPro"/>
</dbReference>
<dbReference type="PANTHER" id="PTHR12161">
    <property type="entry name" value="IST1 FAMILY MEMBER"/>
    <property type="match status" value="1"/>
</dbReference>
<feature type="compositionally biased region" description="Basic and acidic residues" evidence="2">
    <location>
        <begin position="266"/>
        <end position="278"/>
    </location>
</feature>
<sequence length="814" mass="91468">MLDGLLGRSGFYSKSKSLIKQTRTRIDVVRRKRSATQKFLRKDIADLLANGLETNAYGRAEGLIAELILSSCYDFIDHVCEIILKHLLVLQKLRECPEDCREAIASIMFAAARFSDLPELRDLRDLFRERYGSSLECFANQKLKENITPKPPSKEKKVHLMQEIALELSIPWDSRSFEERMSNPSAAEQENRVVEAVQIGTSFNRKRLESVDGQHKLDRQREDRMPERDPFNSSSQHRQDPLPVKNGTNFPSAVDNELAEDIRARSMRKRSEDIKDGLKSNFRSSAIPPPYVKPRKSNHEADMGSKNAHLSALDTDENETLTFNPPSNGRRPENPHTQFNVPDQQNGGILPENEDGPGRFTEIYYKDDSTPRRRSHRKKHSRSKSGQDDKVNGEVGREEERVVRRISTSRRKHESRQGLQILFDDEHFKKDEDEKIIDKLLLHYSKKPSSSDPGKPRRKTKGEINDASKSPHHKTEVGTRVDEDSTPTTSRTMSLPPLQVTELEPKKVFARAASFQQDSPAKHVHPKLPDYDDLAATFAALRAKKGLVLVLLAELYCSLLLRWRKHKATKPSENPCIPQPQQAQDQSTPSPLTSFYCQGVLDAPRSFLFPKLPSKREERENHDDDGDDIEKQKHGKLHQFLRVQSPLQVGLASSSSPSPSYISVTKPHQSNPDPEIQVEVEGKRFGDEVGYGGSKREENLMYISNPIYDNDVTHPTRVETDTPFGTPDSSPSQLEGGGSLGGEEIEKADRSSSSSPSSLPVTPMKELPTRAKAKARCVILKDARSLGTSVSGDSASHIGKSSSSSDSPRTSPSW</sequence>
<dbReference type="Proteomes" id="UP001153076">
    <property type="component" value="Unassembled WGS sequence"/>
</dbReference>
<feature type="region of interest" description="Disordered" evidence="2">
    <location>
        <begin position="266"/>
        <end position="415"/>
    </location>
</feature>
<feature type="compositionally biased region" description="Basic and acidic residues" evidence="2">
    <location>
        <begin position="385"/>
        <end position="403"/>
    </location>
</feature>
<proteinExistence type="inferred from homology"/>
<comment type="similarity">
    <text evidence="1">Belongs to the IST1 family.</text>
</comment>